<dbReference type="GeneTree" id="ENSGT01140000282748"/>
<evidence type="ECO:0000256" key="3">
    <source>
        <dbReference type="ARBA" id="ARBA00023157"/>
    </source>
</evidence>
<proteinExistence type="predicted"/>
<evidence type="ECO:0000313" key="5">
    <source>
        <dbReference type="Ensembl" id="ENSKMAP00000027363.1"/>
    </source>
</evidence>
<protein>
    <recommendedName>
        <fullName evidence="4">BPTI/Kunitz inhibitor domain-containing protein</fullName>
    </recommendedName>
</protein>
<dbReference type="InterPro" id="IPR002223">
    <property type="entry name" value="Kunitz_BPTI"/>
</dbReference>
<name>A0A3Q3BBT8_KRYMA</name>
<keyword evidence="3" id="KW-1015">Disulfide bond</keyword>
<evidence type="ECO:0000256" key="1">
    <source>
        <dbReference type="ARBA" id="ARBA00022690"/>
    </source>
</evidence>
<reference evidence="5" key="2">
    <citation type="submission" date="2025-09" db="UniProtKB">
        <authorList>
            <consortium name="Ensembl"/>
        </authorList>
    </citation>
    <scope>IDENTIFICATION</scope>
</reference>
<dbReference type="PRINTS" id="PR00759">
    <property type="entry name" value="BASICPTASE"/>
</dbReference>
<dbReference type="InterPro" id="IPR050098">
    <property type="entry name" value="TFPI/VKTCI-like"/>
</dbReference>
<dbReference type="PANTHER" id="PTHR10083:SF373">
    <property type="entry name" value="SERINE PEPTIDASE INHIBITOR, KUNITZ TYPE, 2"/>
    <property type="match status" value="1"/>
</dbReference>
<evidence type="ECO:0000313" key="6">
    <source>
        <dbReference type="Proteomes" id="UP000264800"/>
    </source>
</evidence>
<evidence type="ECO:0000259" key="4">
    <source>
        <dbReference type="PROSITE" id="PS50279"/>
    </source>
</evidence>
<keyword evidence="6" id="KW-1185">Reference proteome</keyword>
<dbReference type="OMA" id="MVSGRCF"/>
<feature type="domain" description="BPTI/Kunitz inhibitor" evidence="4">
    <location>
        <begin position="11"/>
        <end position="61"/>
    </location>
</feature>
<reference evidence="5" key="1">
    <citation type="submission" date="2025-08" db="UniProtKB">
        <authorList>
            <consortium name="Ensembl"/>
        </authorList>
    </citation>
    <scope>IDENTIFICATION</scope>
</reference>
<dbReference type="SMART" id="SM00131">
    <property type="entry name" value="KU"/>
    <property type="match status" value="1"/>
</dbReference>
<dbReference type="FunFam" id="4.10.410.10:FF:000002">
    <property type="entry name" value="WAP, follistatin/kazal, immunoglobulin, kunitz and netrin domain-containing 2"/>
    <property type="match status" value="1"/>
</dbReference>
<dbReference type="GO" id="GO:0004867">
    <property type="term" value="F:serine-type endopeptidase inhibitor activity"/>
    <property type="evidence" value="ECO:0007669"/>
    <property type="project" value="UniProtKB-KW"/>
</dbReference>
<dbReference type="Ensembl" id="ENSKMAT00000027706.1">
    <property type="protein sequence ID" value="ENSKMAP00000027363.1"/>
    <property type="gene ID" value="ENSKMAG00000020290.1"/>
</dbReference>
<dbReference type="GO" id="GO:0005615">
    <property type="term" value="C:extracellular space"/>
    <property type="evidence" value="ECO:0007669"/>
    <property type="project" value="TreeGrafter"/>
</dbReference>
<dbReference type="Pfam" id="PF00014">
    <property type="entry name" value="Kunitz_BPTI"/>
    <property type="match status" value="1"/>
</dbReference>
<dbReference type="PROSITE" id="PS50279">
    <property type="entry name" value="BPTI_KUNITZ_2"/>
    <property type="match status" value="1"/>
</dbReference>
<dbReference type="SUPFAM" id="SSF57362">
    <property type="entry name" value="BPTI-like"/>
    <property type="match status" value="1"/>
</dbReference>
<dbReference type="Gene3D" id="4.10.410.10">
    <property type="entry name" value="Pancreatic trypsin inhibitor Kunitz domain"/>
    <property type="match status" value="1"/>
</dbReference>
<keyword evidence="1" id="KW-0646">Protease inhibitor</keyword>
<dbReference type="InterPro" id="IPR036880">
    <property type="entry name" value="Kunitz_BPTI_sf"/>
</dbReference>
<evidence type="ECO:0000256" key="2">
    <source>
        <dbReference type="ARBA" id="ARBA00022900"/>
    </source>
</evidence>
<dbReference type="AlphaFoldDB" id="A0A3Q3BBT8"/>
<dbReference type="PROSITE" id="PS00280">
    <property type="entry name" value="BPTI_KUNITZ_1"/>
    <property type="match status" value="1"/>
</dbReference>
<dbReference type="Proteomes" id="UP000264800">
    <property type="component" value="Unplaced"/>
</dbReference>
<accession>A0A3Q3BBT8</accession>
<keyword evidence="2" id="KW-0722">Serine protease inhibitor</keyword>
<dbReference type="InterPro" id="IPR020901">
    <property type="entry name" value="Prtase_inh_Kunz-CS"/>
</dbReference>
<dbReference type="PANTHER" id="PTHR10083">
    <property type="entry name" value="KUNITZ-TYPE PROTEASE INHIBITOR-RELATED"/>
    <property type="match status" value="1"/>
</dbReference>
<sequence>FQTADCPINICLLPMDEGDCQKYTLRWYFNSHSGACKPFVYGGCKGNDNRFLQQEDCEKLCCPSQTNENCTA</sequence>
<organism evidence="5 6">
    <name type="scientific">Kryptolebias marmoratus</name>
    <name type="common">Mangrove killifish</name>
    <name type="synonym">Rivulus marmoratus</name>
    <dbReference type="NCBI Taxonomy" id="37003"/>
    <lineage>
        <taxon>Eukaryota</taxon>
        <taxon>Metazoa</taxon>
        <taxon>Chordata</taxon>
        <taxon>Craniata</taxon>
        <taxon>Vertebrata</taxon>
        <taxon>Euteleostomi</taxon>
        <taxon>Actinopterygii</taxon>
        <taxon>Neopterygii</taxon>
        <taxon>Teleostei</taxon>
        <taxon>Neoteleostei</taxon>
        <taxon>Acanthomorphata</taxon>
        <taxon>Ovalentaria</taxon>
        <taxon>Atherinomorphae</taxon>
        <taxon>Cyprinodontiformes</taxon>
        <taxon>Rivulidae</taxon>
        <taxon>Kryptolebias</taxon>
    </lineage>
</organism>